<feature type="region of interest" description="Disordered" evidence="7">
    <location>
        <begin position="1088"/>
        <end position="1151"/>
    </location>
</feature>
<reference evidence="10" key="1">
    <citation type="journal article" date="2016" name="Genome Announc.">
        <title>Draft genome sequence of Aspergillus niger strain An76.</title>
        <authorList>
            <person name="Gong W."/>
            <person name="Cheng Z."/>
            <person name="Zhang H."/>
            <person name="Liu L."/>
            <person name="Gao P."/>
            <person name="Wang L."/>
        </authorList>
    </citation>
    <scope>NUCLEOTIDE SEQUENCE [LARGE SCALE GENOMIC DNA]</scope>
    <source>
        <strain evidence="10">An76</strain>
    </source>
</reference>
<evidence type="ECO:0000256" key="8">
    <source>
        <dbReference type="SAM" id="Phobius"/>
    </source>
</evidence>
<evidence type="ECO:0000256" key="5">
    <source>
        <dbReference type="ARBA" id="ARBA00022989"/>
    </source>
</evidence>
<evidence type="ECO:0000256" key="4">
    <source>
        <dbReference type="ARBA" id="ARBA00022692"/>
    </source>
</evidence>
<feature type="transmembrane region" description="Helical" evidence="8">
    <location>
        <begin position="1584"/>
        <end position="1606"/>
    </location>
</feature>
<keyword evidence="4 8" id="KW-0812">Transmembrane</keyword>
<comment type="subcellular location">
    <subcellularLocation>
        <location evidence="1">Cell membrane</location>
        <topology evidence="1">Multi-pass membrane protein</topology>
    </subcellularLocation>
</comment>
<feature type="transmembrane region" description="Helical" evidence="8">
    <location>
        <begin position="1661"/>
        <end position="1680"/>
    </location>
</feature>
<feature type="transmembrane region" description="Helical" evidence="8">
    <location>
        <begin position="1626"/>
        <end position="1649"/>
    </location>
</feature>
<evidence type="ECO:0000313" key="9">
    <source>
        <dbReference type="EMBL" id="GAQ47107.1"/>
    </source>
</evidence>
<dbReference type="Proteomes" id="UP000068243">
    <property type="component" value="Unassembled WGS sequence"/>
</dbReference>
<evidence type="ECO:0000256" key="1">
    <source>
        <dbReference type="ARBA" id="ARBA00004651"/>
    </source>
</evidence>
<proteinExistence type="predicted"/>
<dbReference type="GO" id="GO:0005886">
    <property type="term" value="C:plasma membrane"/>
    <property type="evidence" value="ECO:0007669"/>
    <property type="project" value="UniProtKB-SubCell"/>
</dbReference>
<evidence type="ECO:0000256" key="7">
    <source>
        <dbReference type="SAM" id="MobiDB-lite"/>
    </source>
</evidence>
<evidence type="ECO:0000256" key="3">
    <source>
        <dbReference type="ARBA" id="ARBA00022475"/>
    </source>
</evidence>
<feature type="compositionally biased region" description="Basic and acidic residues" evidence="7">
    <location>
        <begin position="534"/>
        <end position="544"/>
    </location>
</feature>
<feature type="transmembrane region" description="Helical" evidence="8">
    <location>
        <begin position="1507"/>
        <end position="1523"/>
    </location>
</feature>
<name>A0A117E3H8_ASPNG</name>
<feature type="compositionally biased region" description="Low complexity" evidence="7">
    <location>
        <begin position="1131"/>
        <end position="1148"/>
    </location>
</feature>
<gene>
    <name evidence="9" type="ORF">ABL_09768</name>
</gene>
<comment type="caution">
    <text evidence="9">The sequence shown here is derived from an EMBL/GenBank/DDBJ whole genome shotgun (WGS) entry which is preliminary data.</text>
</comment>
<keyword evidence="2" id="KW-0813">Transport</keyword>
<feature type="region of interest" description="Disordered" evidence="7">
    <location>
        <begin position="800"/>
        <end position="882"/>
    </location>
</feature>
<feature type="compositionally biased region" description="Pro residues" evidence="7">
    <location>
        <begin position="1105"/>
        <end position="1121"/>
    </location>
</feature>
<feature type="compositionally biased region" description="Basic and acidic residues" evidence="7">
    <location>
        <begin position="851"/>
        <end position="868"/>
    </location>
</feature>
<dbReference type="PANTHER" id="PTHR43549">
    <property type="entry name" value="MULTIDRUG RESISTANCE PROTEIN YPNP-RELATED"/>
    <property type="match status" value="1"/>
</dbReference>
<accession>A0A117E3H8</accession>
<evidence type="ECO:0000256" key="2">
    <source>
        <dbReference type="ARBA" id="ARBA00022448"/>
    </source>
</evidence>
<dbReference type="OrthoDB" id="2119662at2759"/>
<dbReference type="InterPro" id="IPR052031">
    <property type="entry name" value="Membrane_Transporter-Flippase"/>
</dbReference>
<dbReference type="PANTHER" id="PTHR43549:SF2">
    <property type="entry name" value="MULTIDRUG RESISTANCE PROTEIN NORM-RELATED"/>
    <property type="match status" value="1"/>
</dbReference>
<dbReference type="VEuPathDB" id="FungiDB:An16g04040"/>
<feature type="compositionally biased region" description="Basic and acidic residues" evidence="7">
    <location>
        <begin position="832"/>
        <end position="844"/>
    </location>
</feature>
<protein>
    <submittedName>
        <fullName evidence="9">Uncharacterized protein</fullName>
    </submittedName>
</protein>
<dbReference type="EMBL" id="BCMY01000025">
    <property type="protein sequence ID" value="GAQ47107.1"/>
    <property type="molecule type" value="Genomic_DNA"/>
</dbReference>
<dbReference type="VEuPathDB" id="FungiDB:ATCC64974_69900"/>
<evidence type="ECO:0000313" key="10">
    <source>
        <dbReference type="Proteomes" id="UP000068243"/>
    </source>
</evidence>
<keyword evidence="5 8" id="KW-1133">Transmembrane helix</keyword>
<keyword evidence="6 8" id="KW-0472">Membrane</keyword>
<feature type="region of interest" description="Disordered" evidence="7">
    <location>
        <begin position="520"/>
        <end position="563"/>
    </location>
</feature>
<dbReference type="VEuPathDB" id="FungiDB:M747DRAFT_330658"/>
<organism evidence="9 10">
    <name type="scientific">Aspergillus niger</name>
    <dbReference type="NCBI Taxonomy" id="5061"/>
    <lineage>
        <taxon>Eukaryota</taxon>
        <taxon>Fungi</taxon>
        <taxon>Dikarya</taxon>
        <taxon>Ascomycota</taxon>
        <taxon>Pezizomycotina</taxon>
        <taxon>Eurotiomycetes</taxon>
        <taxon>Eurotiomycetidae</taxon>
        <taxon>Eurotiales</taxon>
        <taxon>Aspergillaceae</taxon>
        <taxon>Aspergillus</taxon>
        <taxon>Aspergillus subgen. Circumdati</taxon>
    </lineage>
</organism>
<keyword evidence="3" id="KW-1003">Cell membrane</keyword>
<sequence>MAFTSADIVSLFKSSAPNVSLVELLQQPVSALLGVDNAATSSLKVIKVNTVFDLATSIAFDSAVKIFTAATDPNSIFSRHGKPPADLIRTSRTTGKSLQELSSEPISILSAVPESSADTISEALDVRTVRDLALYPPYLAALRILKYLYFPETDDGFDPERPADLIPKSGEYPIEKVQYSTLHIGEIKKNPSDKFIDVSGPEFKPPGLDDVIDNERTGFKVVATGALLTFSQSWFVQGTTLGHLLHSVTLAPGESTRVALIDWSRRERGTNTEAISEKDDLVNDVDHARAVAEVTRGVAEEAQGGFSKTNSDAATISLGLSGSEDRNGGLMGAIYGGISSTTAGSLGISGSAAYSDSYSTTWGNRNVSAQTLQKINERTQQHAHSSRNRRASVVREVSQSEHENVSTRVIANYNHAHALSINYYEIVQVFRVEVRLVKAEQVIFVPLAMPDFTNVNLIRRFQIPLARAALTPQIQQSLINMDRIELEPERKTSFTVFARPLGAILEEALRTRSSLAAGTPILEKMKSSPSTHATGREDTPRTDASETVPGPPAGQPTGRNTTPLRPVISAAELAYPARILNIPARLHTALPVISETNRVLWDQDLVSRLSSLFNLNVLRPTSTAISFPADTIIEGAIIEGADGSAPVIAAFTTQTGRVITSFGPGQDIESISFRDVAGISVQGSHPDRDYNSIDVTLSVNRGGITVPVKLPSVVVPRGAVRTTIVNVRASGVGTEVTKHLMANRMYYGQVLFRSLDATDLAFLLSGYSYNINGKQVPITEIINPRPVRYVGNYVAFTTNIQPGKKDTEKGQSDNVPEQPHPPDESPNIESVDGLHSDDSEHNESTEPSETADNKPNHSEEVEAERKADIPGLSTVGPDPDPQWTEFLEAHNIQVGQSTNDIVPLGTGGVFAEAVLGRSNCAEKLDITRFWDWKDSQIPLTATEIAAVQTNSRASQPDLKPGELSTSLISQQAPSSLPDPAGTAALLTALQNGAMFRDQSGLAATIGLTQAALQATQSGAASAGQAATQNLQSQLQATTERQKTAANMITDLARTAASAYTGIPLAASASSNGGPSANSSKGALINYFDKTKEGSPGATENKPAAGPQPTPAPAPAPAPGGPGPSGAGPGAAGHSPPSGGSGPAPNAAGFSQNPAARSAIGRDTTLSDVISKATDMADRIAGTSTILQEEDSSELLTTRRAWPRLDPDEVLPRISKLSESPGVFNQGIVPLCTPGMFFYHLFKLKPTETAQFAKDLYGLGQATLGALRVRPSDDLRRTNYVDIVSRNVALELVPPETDWMMMCSLRDSRDWFIDYEGASDGSGTVALDTAASELETWYNATGFFTNVTWNPYYEAGPSIDTLRNLDVSSTKSVALLVDSRVLGSGDVKGTTHIIGLTSKPQINATDNSIKFEYWTWGKPARVMDVAFVPRDVRAASITYIRISTFSAFSSAVEVAVSNATRALDEPDVPLLISSIKVAIKIVLDLLLKSTFHVGNRKPDIDIQAGIRLTCDMAAAISGLLYFLFTRTMRRRGACLARFDGVTMVPVQAAEATTLTFVGHAWGLLKQRPYPPRWSWTSLCVVVRPALISAAIILAIEIPLLIFMSPYGCESFALWLSNSAHISNIAGHMWRTIDWCYILSGLSIQFVAILLATRTSWYLAQSLISNMLYVLPWAIVCQVVHLNPENAWTYHSLSI</sequence>
<dbReference type="VEuPathDB" id="FungiDB:ASPNIDRAFT2_1218376"/>
<evidence type="ECO:0000256" key="6">
    <source>
        <dbReference type="ARBA" id="ARBA00023136"/>
    </source>
</evidence>
<feature type="region of interest" description="Disordered" evidence="7">
    <location>
        <begin position="378"/>
        <end position="398"/>
    </location>
</feature>